<accession>A0AB34K7W9</accession>
<organism evidence="2 3">
    <name type="scientific">Prymnesium parvum</name>
    <name type="common">Toxic golden alga</name>
    <dbReference type="NCBI Taxonomy" id="97485"/>
    <lineage>
        <taxon>Eukaryota</taxon>
        <taxon>Haptista</taxon>
        <taxon>Haptophyta</taxon>
        <taxon>Prymnesiophyceae</taxon>
        <taxon>Prymnesiales</taxon>
        <taxon>Prymnesiaceae</taxon>
        <taxon>Prymnesium</taxon>
    </lineage>
</organism>
<gene>
    <name evidence="2" type="ORF">AB1Y20_010091</name>
</gene>
<evidence type="ECO:0000256" key="1">
    <source>
        <dbReference type="SAM" id="MobiDB-lite"/>
    </source>
</evidence>
<name>A0AB34K7W9_PRYPA</name>
<dbReference type="EMBL" id="JBGBPQ010000002">
    <property type="protein sequence ID" value="KAL1528760.1"/>
    <property type="molecule type" value="Genomic_DNA"/>
</dbReference>
<evidence type="ECO:0000313" key="3">
    <source>
        <dbReference type="Proteomes" id="UP001515480"/>
    </source>
</evidence>
<feature type="compositionally biased region" description="Basic and acidic residues" evidence="1">
    <location>
        <begin position="475"/>
        <end position="484"/>
    </location>
</feature>
<sequence>MARRSNALAATGCPAPPGTSAAPPTLSQYVRHRCALLVDRHVHKTGGTTLRRMFLHNECRDQWTYLGYGLEWADWSLLLQELTVRNSTTPTAARFLVEAHYPAHAFHTARLHALAAQRERLRGGCAIALMTRVRAPLAFYWSFFVWSHRGGSLSASLPAVRDSFWAWARAAPNLQANILWDAAAAAPAEHSALRPEQRRAAYLLLRPFNATTYAQLSVVLKLYDIVGTVEQWDAALLLAAERVGLRHLAYPRPSSGCSPEGRVRCPPALEAACPEDSRAECEARIRGIAPLDHRRVALYRAANRTFTRLRAAAGGAFEQRLSAFQRQLDAFQTAYHERQQMQANRSQRGRFVLRDFAPCHDGQQNERCRKRAARITDQRCDFANLAGVKADGGIRRPTGIRDNDYLLGAVYSSALPTSRARVKPLVPKPSPLWTVRSAGAQRLRAADVILGMTSTQQQMQGGRPSFREGGIMEGNFRDEDGVDRVEGPPDELKPLLLLLKENAIGEGIDLAGEFESAGAKSYGVISRTKFESQLVRTYKRFRFTDDLLYKIACAYGTGLPDRKWGGFKDIAWKDFVEDIMKSEGSLSTTAGSLSLGAAFGGKSRDADGSVDRVPDPPEALKKWLLTLKLKNVAAGVDFIYSLRGAGAAPNGTIKKHQFLLCLQHTYKEFKFSENLLFSFAHAYGCGDPDPIEGAMTHIAWRDFCEDVDAQDLREVTPEIDAYCRGGSAFLG</sequence>
<feature type="region of interest" description="Disordered" evidence="1">
    <location>
        <begin position="1"/>
        <end position="24"/>
    </location>
</feature>
<comment type="caution">
    <text evidence="2">The sequence shown here is derived from an EMBL/GenBank/DDBJ whole genome shotgun (WGS) entry which is preliminary data.</text>
</comment>
<evidence type="ECO:0000313" key="2">
    <source>
        <dbReference type="EMBL" id="KAL1528760.1"/>
    </source>
</evidence>
<dbReference type="AlphaFoldDB" id="A0AB34K7W9"/>
<protein>
    <submittedName>
        <fullName evidence="2">Uncharacterized protein</fullName>
    </submittedName>
</protein>
<reference evidence="2 3" key="1">
    <citation type="journal article" date="2024" name="Science">
        <title>Giant polyketide synthase enzymes in the biosynthesis of giant marine polyether toxins.</title>
        <authorList>
            <person name="Fallon T.R."/>
            <person name="Shende V.V."/>
            <person name="Wierzbicki I.H."/>
            <person name="Pendleton A.L."/>
            <person name="Watervoot N.F."/>
            <person name="Auber R.P."/>
            <person name="Gonzalez D.J."/>
            <person name="Wisecaver J.H."/>
            <person name="Moore B.S."/>
        </authorList>
    </citation>
    <scope>NUCLEOTIDE SEQUENCE [LARGE SCALE GENOMIC DNA]</scope>
    <source>
        <strain evidence="2 3">12B1</strain>
    </source>
</reference>
<feature type="region of interest" description="Disordered" evidence="1">
    <location>
        <begin position="454"/>
        <end position="484"/>
    </location>
</feature>
<proteinExistence type="predicted"/>
<feature type="compositionally biased region" description="Low complexity" evidence="1">
    <location>
        <begin position="7"/>
        <end position="24"/>
    </location>
</feature>
<dbReference type="Proteomes" id="UP001515480">
    <property type="component" value="Unassembled WGS sequence"/>
</dbReference>
<keyword evidence="3" id="KW-1185">Reference proteome</keyword>